<protein>
    <submittedName>
        <fullName evidence="4">Putative lipoprotein</fullName>
    </submittedName>
</protein>
<feature type="chain" id="PRO_5015957978" evidence="2">
    <location>
        <begin position="25"/>
        <end position="350"/>
    </location>
</feature>
<sequence>MKKYFTLSVATLSLLLLCACSNKKQTESSSSRVSSSKTSSSSSKSSSSKKVEKTDIKLYDSILNMYAQAIQNPKANQQHQEINWIVSQANIHPQVYSGVFYSYYDLDKNGIEELIVAMGRVNADVKYDLLDIYTIDDQKPLRLTNKENQLDMIGERMILAPLEDGSFLYRGASSATEAQYIHYNFNQKGNALEKVAEGASQDSLGQLPAFLDLSILDWKALGKTETNTESSTSSMNEEAIKNGDYSSIAGTWKSGTGNTLVFDANGLVSETQHLSEYGAKDMYGFVSIGVLPTQGAGGYVIAFIPKGKDYTITNAGETYKDASDHDRDRIWAGQGLGTNTDPNSFYYKID</sequence>
<dbReference type="AlphaFoldDB" id="A0A2X3YIM9"/>
<accession>A0A2X3YIM9</accession>
<dbReference type="Proteomes" id="UP000248534">
    <property type="component" value="Chromosome 1"/>
</dbReference>
<evidence type="ECO:0000256" key="1">
    <source>
        <dbReference type="SAM" id="MobiDB-lite"/>
    </source>
</evidence>
<dbReference type="InterPro" id="IPR046254">
    <property type="entry name" value="DUF6287"/>
</dbReference>
<keyword evidence="4" id="KW-0449">Lipoprotein</keyword>
<feature type="domain" description="DUF6287" evidence="3">
    <location>
        <begin position="233"/>
        <end position="266"/>
    </location>
</feature>
<reference evidence="4 5" key="1">
    <citation type="submission" date="2018-06" db="EMBL/GenBank/DDBJ databases">
        <authorList>
            <consortium name="Pathogen Informatics"/>
            <person name="Doyle S."/>
        </authorList>
    </citation>
    <scope>NUCLEOTIDE SEQUENCE [LARGE SCALE GENOMIC DNA]</scope>
    <source>
        <strain evidence="4 5">NCTC11086</strain>
    </source>
</reference>
<proteinExistence type="predicted"/>
<feature type="signal peptide" evidence="2">
    <location>
        <begin position="1"/>
        <end position="24"/>
    </location>
</feature>
<dbReference type="Pfam" id="PF19804">
    <property type="entry name" value="DUF6287"/>
    <property type="match status" value="1"/>
</dbReference>
<evidence type="ECO:0000313" key="4">
    <source>
        <dbReference type="EMBL" id="SQF70517.1"/>
    </source>
</evidence>
<dbReference type="EMBL" id="LS483364">
    <property type="protein sequence ID" value="SQF70517.1"/>
    <property type="molecule type" value="Genomic_DNA"/>
</dbReference>
<evidence type="ECO:0000259" key="3">
    <source>
        <dbReference type="Pfam" id="PF19804"/>
    </source>
</evidence>
<keyword evidence="2" id="KW-0732">Signal</keyword>
<feature type="compositionally biased region" description="Low complexity" evidence="1">
    <location>
        <begin position="27"/>
        <end position="48"/>
    </location>
</feature>
<dbReference type="RefSeq" id="WP_111675295.1">
    <property type="nucleotide sequence ID" value="NZ_LS483364.1"/>
</dbReference>
<feature type="region of interest" description="Disordered" evidence="1">
    <location>
        <begin position="25"/>
        <end position="48"/>
    </location>
</feature>
<gene>
    <name evidence="4" type="ORF">NCTC11086_00355</name>
</gene>
<evidence type="ECO:0000313" key="5">
    <source>
        <dbReference type="Proteomes" id="UP000248534"/>
    </source>
</evidence>
<dbReference type="PROSITE" id="PS51257">
    <property type="entry name" value="PROKAR_LIPOPROTEIN"/>
    <property type="match status" value="1"/>
</dbReference>
<name>A0A2X3YIM9_STRSA</name>
<organism evidence="4 5">
    <name type="scientific">Streptococcus sanguinis</name>
    <dbReference type="NCBI Taxonomy" id="1305"/>
    <lineage>
        <taxon>Bacteria</taxon>
        <taxon>Bacillati</taxon>
        <taxon>Bacillota</taxon>
        <taxon>Bacilli</taxon>
        <taxon>Lactobacillales</taxon>
        <taxon>Streptococcaceae</taxon>
        <taxon>Streptococcus</taxon>
    </lineage>
</organism>
<evidence type="ECO:0000256" key="2">
    <source>
        <dbReference type="SAM" id="SignalP"/>
    </source>
</evidence>